<accession>A0A848D9X8</accession>
<feature type="domain" description="Nucleotidyl transferase" evidence="3">
    <location>
        <begin position="3"/>
        <end position="232"/>
    </location>
</feature>
<dbReference type="PANTHER" id="PTHR22572">
    <property type="entry name" value="SUGAR-1-PHOSPHATE GUANYL TRANSFERASE"/>
    <property type="match status" value="1"/>
</dbReference>
<dbReference type="InterPro" id="IPR050486">
    <property type="entry name" value="Mannose-1P_guanyltransferase"/>
</dbReference>
<dbReference type="InterPro" id="IPR029044">
    <property type="entry name" value="Nucleotide-diphossugar_trans"/>
</dbReference>
<sequence length="392" mass="42935">MRACIMCGGEGTRLRPLTFERPKPMIPLLNKPSIVHLVESIAREGISDIVVTLGYKGGNIEEAIGDGRAYGVHIEYVYDKKKLSTAGSVKNAEEYFGNESFMVIGGDHVMDLNLREMYRFHELGNAPVTIGLLPIEYPREYGIVDMGVDNKICRFLEKPKPGEIFSNLTSTGIYVCNPEIFEMIPDDTKYDFAKNLFPRLLNEDKRINGFLVRGHWTDIGNPGAYREAAKWMLDKMGSTTIVGNFNIQNARVVGPFDIQPGVSLGPNSALVGPVVIGEGTIIAKNVLIGPYTTIGSGCVIEDGARIFSANIFNNVRIGTNTNVSGAIIDNNTVVGNNCILETGTVVGARCLINNNATIHSGVYVWPEIIIEQGERVNRNRINKAYSMVTNGS</sequence>
<dbReference type="InterPro" id="IPR005835">
    <property type="entry name" value="NTP_transferase_dom"/>
</dbReference>
<gene>
    <name evidence="5" type="ORF">GIS02_02980</name>
</gene>
<evidence type="ECO:0000259" key="4">
    <source>
        <dbReference type="Pfam" id="PF25087"/>
    </source>
</evidence>
<comment type="similarity">
    <text evidence="1">Belongs to the transferase hexapeptide repeat family.</text>
</comment>
<dbReference type="Pfam" id="PF00483">
    <property type="entry name" value="NTP_transferase"/>
    <property type="match status" value="1"/>
</dbReference>
<dbReference type="EMBL" id="WNEG01000056">
    <property type="protein sequence ID" value="NMG83154.1"/>
    <property type="molecule type" value="Genomic_DNA"/>
</dbReference>
<feature type="domain" description="Mannose-1-phosphate guanyltransferase C-terminal" evidence="4">
    <location>
        <begin position="271"/>
        <end position="367"/>
    </location>
</feature>
<dbReference type="InterPro" id="IPR011004">
    <property type="entry name" value="Trimer_LpxA-like_sf"/>
</dbReference>
<dbReference type="Pfam" id="PF25087">
    <property type="entry name" value="GMPPB_C"/>
    <property type="match status" value="1"/>
</dbReference>
<name>A0A848D9X8_9EURY</name>
<evidence type="ECO:0000256" key="2">
    <source>
        <dbReference type="ARBA" id="ARBA00013414"/>
    </source>
</evidence>
<dbReference type="Gene3D" id="3.90.550.10">
    <property type="entry name" value="Spore Coat Polysaccharide Biosynthesis Protein SpsA, Chain A"/>
    <property type="match status" value="1"/>
</dbReference>
<dbReference type="Gene3D" id="2.160.10.10">
    <property type="entry name" value="Hexapeptide repeat proteins"/>
    <property type="match status" value="2"/>
</dbReference>
<dbReference type="Proteomes" id="UP000606580">
    <property type="component" value="Unassembled WGS sequence"/>
</dbReference>
<comment type="caution">
    <text evidence="5">The sequence shown here is derived from an EMBL/GenBank/DDBJ whole genome shotgun (WGS) entry which is preliminary data.</text>
</comment>
<dbReference type="InterPro" id="IPR056729">
    <property type="entry name" value="GMPPB_C"/>
</dbReference>
<reference evidence="5" key="1">
    <citation type="journal article" date="2020" name="MBio">
        <title>'Candidatus Ethanoperedens,' a Thermophilic Genus of Archaea Mediating the Anaerobic Oxidation of Ethane.</title>
        <authorList>
            <person name="Hahn C.J."/>
            <person name="Laso-Perez R."/>
            <person name="Vulcano F."/>
            <person name="Vaziourakis K.M."/>
            <person name="Stokke R."/>
            <person name="Steen I.H."/>
            <person name="Teske A."/>
            <person name="Boetius A."/>
            <person name="Liebeke M."/>
            <person name="Amann R."/>
            <person name="Knittel K."/>
            <person name="Wegener G."/>
        </authorList>
    </citation>
    <scope>NUCLEOTIDE SEQUENCE</scope>
    <source>
        <strain evidence="5">GoM-Arc1-LC-WB58</strain>
    </source>
</reference>
<dbReference type="SUPFAM" id="SSF53448">
    <property type="entry name" value="Nucleotide-diphospho-sugar transferases"/>
    <property type="match status" value="1"/>
</dbReference>
<organism evidence="5 6">
    <name type="scientific">Candidatus Ethanoperedens thermophilum</name>
    <dbReference type="NCBI Taxonomy" id="2766897"/>
    <lineage>
        <taxon>Archaea</taxon>
        <taxon>Methanobacteriati</taxon>
        <taxon>Methanobacteriota</taxon>
        <taxon>Stenosarchaea group</taxon>
        <taxon>Methanomicrobia</taxon>
        <taxon>Methanosarcinales</taxon>
        <taxon>Methanosarcinales incertae sedis</taxon>
        <taxon>GOM Arc I cluster</taxon>
        <taxon>Candidatus Ethanoperedens</taxon>
    </lineage>
</organism>
<protein>
    <recommendedName>
        <fullName evidence="2">Bifunctional protein GlmU</fullName>
    </recommendedName>
</protein>
<dbReference type="AlphaFoldDB" id="A0A848D9X8"/>
<evidence type="ECO:0000313" key="6">
    <source>
        <dbReference type="Proteomes" id="UP000606580"/>
    </source>
</evidence>
<proteinExistence type="inferred from homology"/>
<evidence type="ECO:0000313" key="5">
    <source>
        <dbReference type="EMBL" id="NMG83154.1"/>
    </source>
</evidence>
<dbReference type="GO" id="GO:0016740">
    <property type="term" value="F:transferase activity"/>
    <property type="evidence" value="ECO:0007669"/>
    <property type="project" value="UniProtKB-KW"/>
</dbReference>
<evidence type="ECO:0000259" key="3">
    <source>
        <dbReference type="Pfam" id="PF00483"/>
    </source>
</evidence>
<dbReference type="SUPFAM" id="SSF51161">
    <property type="entry name" value="Trimeric LpxA-like enzymes"/>
    <property type="match status" value="1"/>
</dbReference>
<dbReference type="CDD" id="cd04181">
    <property type="entry name" value="NTP_transferase"/>
    <property type="match status" value="1"/>
</dbReference>
<evidence type="ECO:0000256" key="1">
    <source>
        <dbReference type="ARBA" id="ARBA00007274"/>
    </source>
</evidence>
<keyword evidence="5" id="KW-0808">Transferase</keyword>